<organism evidence="2 3">
    <name type="scientific">Mesosutterella multiformis</name>
    <dbReference type="NCBI Taxonomy" id="2259133"/>
    <lineage>
        <taxon>Bacteria</taxon>
        <taxon>Pseudomonadati</taxon>
        <taxon>Pseudomonadota</taxon>
        <taxon>Betaproteobacteria</taxon>
        <taxon>Burkholderiales</taxon>
        <taxon>Sutterellaceae</taxon>
        <taxon>Mesosutterella</taxon>
    </lineage>
</organism>
<dbReference type="Pfam" id="PF03891">
    <property type="entry name" value="DUF333"/>
    <property type="match status" value="1"/>
</dbReference>
<evidence type="ECO:0000256" key="1">
    <source>
        <dbReference type="SAM" id="SignalP"/>
    </source>
</evidence>
<keyword evidence="3" id="KW-1185">Reference proteome</keyword>
<dbReference type="InterPro" id="IPR005590">
    <property type="entry name" value="DUF333"/>
</dbReference>
<dbReference type="PANTHER" id="PTHR38008:SF2">
    <property type="entry name" value="HEMOLYSIN"/>
    <property type="match status" value="1"/>
</dbReference>
<feature type="chain" id="PRO_5030071299" description="Hemolysin" evidence="1">
    <location>
        <begin position="28"/>
        <end position="90"/>
    </location>
</feature>
<dbReference type="PANTHER" id="PTHR38008">
    <property type="entry name" value="HEMOLYSIN-RELATED"/>
    <property type="match status" value="1"/>
</dbReference>
<evidence type="ECO:0000313" key="3">
    <source>
        <dbReference type="Proteomes" id="UP000266091"/>
    </source>
</evidence>
<sequence>MKPLKALGAVGAASAALLTGCAAPGTASDQPASEPMAGMANPASVWCVKHYHGMLEIKKDKDGGEYAICHLPDGRSIEEWELFRADHPQK</sequence>
<dbReference type="PROSITE" id="PS51257">
    <property type="entry name" value="PROKAR_LIPOPROTEIN"/>
    <property type="match status" value="1"/>
</dbReference>
<dbReference type="AlphaFoldDB" id="A0A388SET8"/>
<proteinExistence type="predicted"/>
<evidence type="ECO:0000313" key="2">
    <source>
        <dbReference type="EMBL" id="GBO94695.1"/>
    </source>
</evidence>
<evidence type="ECO:0008006" key="4">
    <source>
        <dbReference type="Google" id="ProtNLM"/>
    </source>
</evidence>
<gene>
    <name evidence="2" type="ORF">MESMUL_20490</name>
</gene>
<name>A0A388SET8_9BURK</name>
<protein>
    <recommendedName>
        <fullName evidence="4">Hemolysin</fullName>
    </recommendedName>
</protein>
<dbReference type="Proteomes" id="UP000266091">
    <property type="component" value="Unassembled WGS sequence"/>
</dbReference>
<feature type="signal peptide" evidence="1">
    <location>
        <begin position="1"/>
        <end position="27"/>
    </location>
</feature>
<accession>A0A401LHZ8</accession>
<keyword evidence="1" id="KW-0732">Signal</keyword>
<dbReference type="EMBL" id="BGZJ01000002">
    <property type="protein sequence ID" value="GBO94695.1"/>
    <property type="molecule type" value="Genomic_DNA"/>
</dbReference>
<reference evidence="2 3" key="1">
    <citation type="journal article" date="2018" name="Int. J. Syst. Evol. Microbiol.">
        <title>Mesosutterella multiformis gen. nov., sp. nov., a member of the family Sutterellaceae and Sutterella megalosphaeroides sp. nov., isolated from human faeces.</title>
        <authorList>
            <person name="Sakamoto M."/>
            <person name="Ikeyama N."/>
            <person name="Kunihiro T."/>
            <person name="Iino T."/>
            <person name="Yuki M."/>
            <person name="Ohkuma M."/>
        </authorList>
    </citation>
    <scope>NUCLEOTIDE SEQUENCE [LARGE SCALE GENOMIC DNA]</scope>
    <source>
        <strain evidence="2 3">4NBBH2</strain>
    </source>
</reference>
<accession>A0A388SET8</accession>
<dbReference type="OrthoDB" id="148878at2"/>
<dbReference type="RefSeq" id="WP_116270914.1">
    <property type="nucleotide sequence ID" value="NZ_BGZJ01000002.1"/>
</dbReference>
<comment type="caution">
    <text evidence="2">The sequence shown here is derived from an EMBL/GenBank/DDBJ whole genome shotgun (WGS) entry which is preliminary data.</text>
</comment>